<dbReference type="Gene3D" id="1.10.10.10">
    <property type="entry name" value="Winged helix-like DNA-binding domain superfamily/Winged helix DNA-binding domain"/>
    <property type="match status" value="1"/>
</dbReference>
<keyword evidence="2" id="KW-0238">DNA-binding</keyword>
<keyword evidence="1" id="KW-0805">Transcription regulation</keyword>
<sequence>MEPFNRALSLISGRWKMHILFWLSEYGIMRYGEIKKALGNITHKMLSSRLKELEKDGLIIRQEYAQVPPKVEYSLSDVGEELIPLLRQICQWGRTYTDWEEKAAK</sequence>
<reference evidence="6 10" key="1">
    <citation type="submission" date="2018-08" db="EMBL/GenBank/DDBJ databases">
        <title>Draft genome of Streptococcus sp .nov. Z2.</title>
        <authorList>
            <person name="Tian Z."/>
        </authorList>
    </citation>
    <scope>NUCLEOTIDE SEQUENCE [LARGE SCALE GENOMIC DNA]</scope>
    <source>
        <strain evidence="6 10">Z2</strain>
    </source>
</reference>
<evidence type="ECO:0000313" key="8">
    <source>
        <dbReference type="Proteomes" id="UP000246115"/>
    </source>
</evidence>
<dbReference type="InterPro" id="IPR036388">
    <property type="entry name" value="WH-like_DNA-bd_sf"/>
</dbReference>
<evidence type="ECO:0000256" key="1">
    <source>
        <dbReference type="ARBA" id="ARBA00023015"/>
    </source>
</evidence>
<evidence type="ECO:0000313" key="6">
    <source>
        <dbReference type="EMBL" id="RFU52114.1"/>
    </source>
</evidence>
<dbReference type="EMBL" id="CP031733">
    <property type="protein sequence ID" value="AXQ79726.1"/>
    <property type="molecule type" value="Genomic_DNA"/>
</dbReference>
<dbReference type="InterPro" id="IPR002577">
    <property type="entry name" value="HTH_HxlR"/>
</dbReference>
<accession>A0A372KPX0</accession>
<name>A0A372KPX0_9STRE</name>
<dbReference type="Proteomes" id="UP000264056">
    <property type="component" value="Unassembled WGS sequence"/>
</dbReference>
<accession>A0A346NFD1</accession>
<protein>
    <submittedName>
        <fullName evidence="7">Transcriptional regulator</fullName>
    </submittedName>
</protein>
<organism evidence="7 9">
    <name type="scientific">Streptococcus chenjunshii</name>
    <dbReference type="NCBI Taxonomy" id="2173853"/>
    <lineage>
        <taxon>Bacteria</taxon>
        <taxon>Bacillati</taxon>
        <taxon>Bacillota</taxon>
        <taxon>Bacilli</taxon>
        <taxon>Lactobacillales</taxon>
        <taxon>Streptococcaceae</taxon>
        <taxon>Streptococcus</taxon>
    </lineage>
</organism>
<reference evidence="7 9" key="2">
    <citation type="submission" date="2018-08" db="EMBL/GenBank/DDBJ databases">
        <title>Draft genome of Streptococcus sp. nov. Z1.</title>
        <authorList>
            <person name="Tian Z."/>
        </authorList>
    </citation>
    <scope>NUCLEOTIDE SEQUENCE [LARGE SCALE GENOMIC DNA]</scope>
    <source>
        <strain evidence="7">Z1</strain>
        <strain evidence="9">Z1(2018)</strain>
    </source>
</reference>
<evidence type="ECO:0000256" key="2">
    <source>
        <dbReference type="ARBA" id="ARBA00023125"/>
    </source>
</evidence>
<feature type="domain" description="HTH hxlR-type" evidence="4">
    <location>
        <begin position="2"/>
        <end position="101"/>
    </location>
</feature>
<dbReference type="SUPFAM" id="SSF46785">
    <property type="entry name" value="Winged helix' DNA-binding domain"/>
    <property type="match status" value="1"/>
</dbReference>
<evidence type="ECO:0000313" key="9">
    <source>
        <dbReference type="Proteomes" id="UP000262901"/>
    </source>
</evidence>
<proteinExistence type="predicted"/>
<reference evidence="8" key="3">
    <citation type="submission" date="2018-08" db="EMBL/GenBank/DDBJ databases">
        <title>Streptococcus chenjunshii sp. nov., isolated from stools sample of the Tibetan antelope in the Qinghai-Tibet plateau, China.</title>
        <authorList>
            <person name="Tian Z."/>
        </authorList>
    </citation>
    <scope>NUCLEOTIDE SEQUENCE [LARGE SCALE GENOMIC DNA]</scope>
    <source>
        <strain evidence="8">Z15</strain>
    </source>
</reference>
<keyword evidence="3" id="KW-0804">Transcription</keyword>
<reference evidence="5" key="4">
    <citation type="journal article" date="2019" name="Int. J. Syst. Evol. Microbiol.">
        <title>Streptococcus chenjunshii sp. nov. isolated from feces of Tibetan antelopes.</title>
        <authorList>
            <person name="Tian Z."/>
            <person name="Lu S."/>
            <person name="Jin D."/>
            <person name="Yang J."/>
            <person name="Pu J."/>
            <person name="Lai X.H."/>
            <person name="Bai X.N."/>
            <person name="Wu X.M."/>
            <person name="Li J."/>
            <person name="Wang S."/>
            <person name="Xu J."/>
        </authorList>
    </citation>
    <scope>NUCLEOTIDE SEQUENCE</scope>
    <source>
        <strain evidence="5">Z15</strain>
    </source>
</reference>
<dbReference type="GO" id="GO:0003677">
    <property type="term" value="F:DNA binding"/>
    <property type="evidence" value="ECO:0007669"/>
    <property type="project" value="UniProtKB-KW"/>
</dbReference>
<evidence type="ECO:0000313" key="7">
    <source>
        <dbReference type="EMBL" id="RFU54309.1"/>
    </source>
</evidence>
<dbReference type="KEGG" id="schj:DDV21_005150"/>
<keyword evidence="10" id="KW-1185">Reference proteome</keyword>
<evidence type="ECO:0000313" key="5">
    <source>
        <dbReference type="EMBL" id="AXQ79726.1"/>
    </source>
</evidence>
<dbReference type="Pfam" id="PF01638">
    <property type="entry name" value="HxlR"/>
    <property type="match status" value="1"/>
</dbReference>
<evidence type="ECO:0000256" key="3">
    <source>
        <dbReference type="ARBA" id="ARBA00023163"/>
    </source>
</evidence>
<dbReference type="EMBL" id="QVQZ01000001">
    <property type="protein sequence ID" value="RFU54309.1"/>
    <property type="molecule type" value="Genomic_DNA"/>
</dbReference>
<evidence type="ECO:0000313" key="10">
    <source>
        <dbReference type="Proteomes" id="UP000264056"/>
    </source>
</evidence>
<dbReference type="PANTHER" id="PTHR33204">
    <property type="entry name" value="TRANSCRIPTIONAL REGULATOR, MARR FAMILY"/>
    <property type="match status" value="1"/>
</dbReference>
<dbReference type="PANTHER" id="PTHR33204:SF29">
    <property type="entry name" value="TRANSCRIPTIONAL REGULATOR"/>
    <property type="match status" value="1"/>
</dbReference>
<gene>
    <name evidence="5" type="ORF">DDV21_005150</name>
    <name evidence="6" type="ORF">DDV22_00895</name>
    <name evidence="7" type="ORF">DDV23_01450</name>
</gene>
<dbReference type="Proteomes" id="UP000246115">
    <property type="component" value="Chromosome"/>
</dbReference>
<dbReference type="EMBL" id="QVQY01000001">
    <property type="protein sequence ID" value="RFU52114.1"/>
    <property type="molecule type" value="Genomic_DNA"/>
</dbReference>
<dbReference type="PROSITE" id="PS51118">
    <property type="entry name" value="HTH_HXLR"/>
    <property type="match status" value="1"/>
</dbReference>
<dbReference type="InterPro" id="IPR036390">
    <property type="entry name" value="WH_DNA-bd_sf"/>
</dbReference>
<dbReference type="OrthoDB" id="9791143at2"/>
<dbReference type="AlphaFoldDB" id="A0A372KPX0"/>
<dbReference type="Proteomes" id="UP000262901">
    <property type="component" value="Unassembled WGS sequence"/>
</dbReference>
<evidence type="ECO:0000259" key="4">
    <source>
        <dbReference type="PROSITE" id="PS51118"/>
    </source>
</evidence>